<dbReference type="EMBL" id="VIBQ01000150">
    <property type="protein sequence ID" value="KAB9061838.1"/>
    <property type="molecule type" value="Genomic_DNA"/>
</dbReference>
<feature type="binding site" description="axial binding residue" evidence="9">
    <location>
        <position position="408"/>
    </location>
    <ligand>
        <name>heme</name>
        <dbReference type="ChEBI" id="CHEBI:30413"/>
    </ligand>
    <ligandPart>
        <name>Fe</name>
        <dbReference type="ChEBI" id="CHEBI:18248"/>
    </ligandPart>
</feature>
<keyword evidence="11" id="KW-1133">Transmembrane helix</keyword>
<keyword evidence="4 9" id="KW-0479">Metal-binding</keyword>
<dbReference type="InterPro" id="IPR002401">
    <property type="entry name" value="Cyt_P450_E_grp-I"/>
</dbReference>
<evidence type="ECO:0000256" key="9">
    <source>
        <dbReference type="PIRSR" id="PIRSR602401-1"/>
    </source>
</evidence>
<evidence type="ECO:0000313" key="13">
    <source>
        <dbReference type="Proteomes" id="UP000327013"/>
    </source>
</evidence>
<evidence type="ECO:0000313" key="12">
    <source>
        <dbReference type="EMBL" id="KAB9061838.1"/>
    </source>
</evidence>
<evidence type="ECO:0000256" key="10">
    <source>
        <dbReference type="RuleBase" id="RU000461"/>
    </source>
</evidence>
<dbReference type="GO" id="GO:0016705">
    <property type="term" value="F:oxidoreductase activity, acting on paired donors, with incorporation or reduction of molecular oxygen"/>
    <property type="evidence" value="ECO:0007669"/>
    <property type="project" value="InterPro"/>
</dbReference>
<evidence type="ECO:0000256" key="11">
    <source>
        <dbReference type="SAM" id="Phobius"/>
    </source>
</evidence>
<reference evidence="12 13" key="1">
    <citation type="submission" date="2019-06" db="EMBL/GenBank/DDBJ databases">
        <title>A chromosomal-level reference genome of Carpinus fangiana (Coryloideae, Betulaceae).</title>
        <authorList>
            <person name="Yang X."/>
            <person name="Wang Z."/>
            <person name="Zhang L."/>
            <person name="Hao G."/>
            <person name="Liu J."/>
            <person name="Yang Y."/>
        </authorList>
    </citation>
    <scope>NUCLEOTIDE SEQUENCE [LARGE SCALE GENOMIC DNA]</scope>
    <source>
        <strain evidence="12">Cfa_2016G</strain>
        <tissue evidence="12">Leaf</tissue>
    </source>
</reference>
<evidence type="ECO:0000256" key="1">
    <source>
        <dbReference type="ARBA" id="ARBA00004370"/>
    </source>
</evidence>
<keyword evidence="11" id="KW-0812">Transmembrane</keyword>
<comment type="caution">
    <text evidence="12">The sequence shown here is derived from an EMBL/GenBank/DDBJ whole genome shotgun (WGS) entry which is preliminary data.</text>
</comment>
<dbReference type="FunFam" id="1.10.630.10:FF:000023">
    <property type="entry name" value="Cytochrome P450 family protein"/>
    <property type="match status" value="1"/>
</dbReference>
<dbReference type="Proteomes" id="UP000327013">
    <property type="component" value="Unassembled WGS sequence"/>
</dbReference>
<sequence>MEDMLLIYTSLSLLVVTVAFKLVIHLQTRTRPPKHLPPSPPSLPILGHLHLAKKPLHRTFHSLSQKYGHIFSLRFGSRLVVVVSSPSAVEECFTKNDIVLANRPPSLAGKHIGYNMTTVTAAPYGDHWRNLRRNSALEIFSTTRLNMFLGIRRDEIKRLLCKLGRNSSQDFTKVELKSMFLDLTFNIIMRMVAGKRYYGYGEDVKDEEEARQFREIMREAFENGGASNPQEFVPMLRWIDNGGLEKRLMRLAKRMDSFLQGLIDEKKGNEEGNTMIHHLLSLQKSQPEYYTDQIIKGLILVLLLAGTDTSAVTLEWAMSNLLNHPNHNLGDPSIVPGGPTTRTHMSSDDCTVGGYNVPRNTMLLVNAWAIHRDPKVWDDATNFKPERFECGNADSHKLMPFGLGRRACPGAGLAQRTMGLALGSLIQCFEWKRVGEEEVNMTEGNGVTMPKAVALEAMCKARPIMNSLLSERVDYV</sequence>
<dbReference type="Pfam" id="PF00067">
    <property type="entry name" value="p450"/>
    <property type="match status" value="2"/>
</dbReference>
<dbReference type="AlphaFoldDB" id="A0A5N6L5J0"/>
<organism evidence="12 13">
    <name type="scientific">Carpinus fangiana</name>
    <dbReference type="NCBI Taxonomy" id="176857"/>
    <lineage>
        <taxon>Eukaryota</taxon>
        <taxon>Viridiplantae</taxon>
        <taxon>Streptophyta</taxon>
        <taxon>Embryophyta</taxon>
        <taxon>Tracheophyta</taxon>
        <taxon>Spermatophyta</taxon>
        <taxon>Magnoliopsida</taxon>
        <taxon>eudicotyledons</taxon>
        <taxon>Gunneridae</taxon>
        <taxon>Pentapetalae</taxon>
        <taxon>rosids</taxon>
        <taxon>fabids</taxon>
        <taxon>Fagales</taxon>
        <taxon>Betulaceae</taxon>
        <taxon>Carpinus</taxon>
    </lineage>
</organism>
<comment type="similarity">
    <text evidence="2 10">Belongs to the cytochrome P450 family.</text>
</comment>
<keyword evidence="5 10" id="KW-0560">Oxidoreductase</keyword>
<evidence type="ECO:0000256" key="8">
    <source>
        <dbReference type="ARBA" id="ARBA00023136"/>
    </source>
</evidence>
<dbReference type="PRINTS" id="PR00463">
    <property type="entry name" value="EP450I"/>
</dbReference>
<comment type="cofactor">
    <cofactor evidence="9">
        <name>heme</name>
        <dbReference type="ChEBI" id="CHEBI:30413"/>
    </cofactor>
</comment>
<dbReference type="InterPro" id="IPR036396">
    <property type="entry name" value="Cyt_P450_sf"/>
</dbReference>
<protein>
    <recommendedName>
        <fullName evidence="14">Cytochrome P450</fullName>
    </recommendedName>
</protein>
<evidence type="ECO:0000256" key="3">
    <source>
        <dbReference type="ARBA" id="ARBA00022617"/>
    </source>
</evidence>
<evidence type="ECO:0000256" key="2">
    <source>
        <dbReference type="ARBA" id="ARBA00010617"/>
    </source>
</evidence>
<proteinExistence type="inferred from homology"/>
<keyword evidence="13" id="KW-1185">Reference proteome</keyword>
<evidence type="ECO:0000256" key="4">
    <source>
        <dbReference type="ARBA" id="ARBA00022723"/>
    </source>
</evidence>
<dbReference type="GO" id="GO:0016020">
    <property type="term" value="C:membrane"/>
    <property type="evidence" value="ECO:0007669"/>
    <property type="project" value="UniProtKB-SubCell"/>
</dbReference>
<keyword evidence="3 9" id="KW-0349">Heme</keyword>
<dbReference type="PRINTS" id="PR00385">
    <property type="entry name" value="P450"/>
</dbReference>
<dbReference type="InterPro" id="IPR017972">
    <property type="entry name" value="Cyt_P450_CS"/>
</dbReference>
<dbReference type="GO" id="GO:0004497">
    <property type="term" value="F:monooxygenase activity"/>
    <property type="evidence" value="ECO:0007669"/>
    <property type="project" value="UniProtKB-KW"/>
</dbReference>
<dbReference type="OrthoDB" id="1055148at2759"/>
<dbReference type="PANTHER" id="PTHR47947">
    <property type="entry name" value="CYTOCHROME P450 82C3-RELATED"/>
    <property type="match status" value="1"/>
</dbReference>
<keyword evidence="8 11" id="KW-0472">Membrane</keyword>
<evidence type="ECO:0000256" key="5">
    <source>
        <dbReference type="ARBA" id="ARBA00023002"/>
    </source>
</evidence>
<dbReference type="SUPFAM" id="SSF48264">
    <property type="entry name" value="Cytochrome P450"/>
    <property type="match status" value="1"/>
</dbReference>
<feature type="transmembrane region" description="Helical" evidence="11">
    <location>
        <begin position="6"/>
        <end position="24"/>
    </location>
</feature>
<keyword evidence="6 9" id="KW-0408">Iron</keyword>
<dbReference type="Gene3D" id="1.10.630.10">
    <property type="entry name" value="Cytochrome P450"/>
    <property type="match status" value="2"/>
</dbReference>
<dbReference type="GO" id="GO:0005506">
    <property type="term" value="F:iron ion binding"/>
    <property type="evidence" value="ECO:0007669"/>
    <property type="project" value="InterPro"/>
</dbReference>
<comment type="subcellular location">
    <subcellularLocation>
        <location evidence="1">Membrane</location>
    </subcellularLocation>
</comment>
<keyword evidence="7 10" id="KW-0503">Monooxygenase</keyword>
<dbReference type="InterPro" id="IPR001128">
    <property type="entry name" value="Cyt_P450"/>
</dbReference>
<gene>
    <name evidence="12" type="ORF">FH972_026945</name>
</gene>
<dbReference type="PROSITE" id="PS00086">
    <property type="entry name" value="CYTOCHROME_P450"/>
    <property type="match status" value="1"/>
</dbReference>
<dbReference type="CDD" id="cd20653">
    <property type="entry name" value="CYP81"/>
    <property type="match status" value="1"/>
</dbReference>
<accession>A0A5N6L5J0</accession>
<dbReference type="InterPro" id="IPR050651">
    <property type="entry name" value="Plant_Cytochrome_P450_Monoox"/>
</dbReference>
<dbReference type="GO" id="GO:0020037">
    <property type="term" value="F:heme binding"/>
    <property type="evidence" value="ECO:0007669"/>
    <property type="project" value="InterPro"/>
</dbReference>
<evidence type="ECO:0000256" key="6">
    <source>
        <dbReference type="ARBA" id="ARBA00023004"/>
    </source>
</evidence>
<dbReference type="PANTHER" id="PTHR47947:SF24">
    <property type="entry name" value="ISOFLAVONE 2'-HYDROXYLASE-LIKE"/>
    <property type="match status" value="1"/>
</dbReference>
<evidence type="ECO:0008006" key="14">
    <source>
        <dbReference type="Google" id="ProtNLM"/>
    </source>
</evidence>
<name>A0A5N6L5J0_9ROSI</name>
<evidence type="ECO:0000256" key="7">
    <source>
        <dbReference type="ARBA" id="ARBA00023033"/>
    </source>
</evidence>